<feature type="modified residue" description="4-aspartylphosphate" evidence="3">
    <location>
        <position position="57"/>
    </location>
</feature>
<dbReference type="SMART" id="SM00448">
    <property type="entry name" value="REC"/>
    <property type="match status" value="1"/>
</dbReference>
<evidence type="ECO:0000313" key="7">
    <source>
        <dbReference type="Proteomes" id="UP000006365"/>
    </source>
</evidence>
<dbReference type="PROSITE" id="PS50110">
    <property type="entry name" value="RESPONSE_REGULATORY"/>
    <property type="match status" value="1"/>
</dbReference>
<dbReference type="KEGG" id="dpr:Despr_0491"/>
<organism evidence="6 7">
    <name type="scientific">Desulfobulbus propionicus (strain ATCC 33891 / DSM 2032 / VKM B-1956 / 1pr3)</name>
    <dbReference type="NCBI Taxonomy" id="577650"/>
    <lineage>
        <taxon>Bacteria</taxon>
        <taxon>Pseudomonadati</taxon>
        <taxon>Thermodesulfobacteriota</taxon>
        <taxon>Desulfobulbia</taxon>
        <taxon>Desulfobulbales</taxon>
        <taxon>Desulfobulbaceae</taxon>
        <taxon>Desulfobulbus</taxon>
    </lineage>
</organism>
<evidence type="ECO:0000256" key="2">
    <source>
        <dbReference type="ARBA" id="ARBA00023012"/>
    </source>
</evidence>
<proteinExistence type="predicted"/>
<protein>
    <submittedName>
        <fullName evidence="6">Response regulator receiver protein</fullName>
    </submittedName>
</protein>
<name>A0A7U3YL03_DESPD</name>
<keyword evidence="7" id="KW-1185">Reference proteome</keyword>
<evidence type="ECO:0000256" key="1">
    <source>
        <dbReference type="ARBA" id="ARBA00022553"/>
    </source>
</evidence>
<dbReference type="GO" id="GO:0000160">
    <property type="term" value="P:phosphorelay signal transduction system"/>
    <property type="evidence" value="ECO:0007669"/>
    <property type="project" value="UniProtKB-KW"/>
</dbReference>
<dbReference type="EMBL" id="CP002364">
    <property type="protein sequence ID" value="ADW16671.1"/>
    <property type="molecule type" value="Genomic_DNA"/>
</dbReference>
<gene>
    <name evidence="5" type="ordered locus">Despr_0491</name>
    <name evidence="6" type="ordered locus">Despr_1152</name>
</gene>
<evidence type="ECO:0000313" key="5">
    <source>
        <dbReference type="EMBL" id="ADW16671.1"/>
    </source>
</evidence>
<keyword evidence="2" id="KW-0902">Two-component regulatory system</keyword>
<dbReference type="InterPro" id="IPR001789">
    <property type="entry name" value="Sig_transdc_resp-reg_receiver"/>
</dbReference>
<sequence>MEKEMEAKVLLVDDEQDFLETLSSRLEMRGLKVSAVTSGEQAVTEAKQQDYDAIIVDLAMPGIDGLETLKRIKADNPNAEIIMLTGQASVQSGVEAMKLGAGDFLQKPVELSELMDKIGEAKSKKMLVLQKQSQEELRKIIKSKSW</sequence>
<evidence type="ECO:0000256" key="3">
    <source>
        <dbReference type="PROSITE-ProRule" id="PRU00169"/>
    </source>
</evidence>
<evidence type="ECO:0000259" key="4">
    <source>
        <dbReference type="PROSITE" id="PS50110"/>
    </source>
</evidence>
<dbReference type="Pfam" id="PF00072">
    <property type="entry name" value="Response_reg"/>
    <property type="match status" value="1"/>
</dbReference>
<evidence type="ECO:0000313" key="6">
    <source>
        <dbReference type="EMBL" id="ADW17323.1"/>
    </source>
</evidence>
<accession>A0A7U3YL03</accession>
<dbReference type="PANTHER" id="PTHR44591:SF14">
    <property type="entry name" value="PROTEIN PILG"/>
    <property type="match status" value="1"/>
</dbReference>
<dbReference type="RefSeq" id="WP_015723218.1">
    <property type="nucleotide sequence ID" value="NC_014972.1"/>
</dbReference>
<reference evidence="6 7" key="1">
    <citation type="journal article" date="2011" name="Stand. Genomic Sci.">
        <title>Complete genome sequence of Desulfobulbus propionicus type strain (1pr3).</title>
        <authorList>
            <person name="Pagani I."/>
            <person name="Lapidus A."/>
            <person name="Nolan M."/>
            <person name="Lucas S."/>
            <person name="Hammon N."/>
            <person name="Deshpande S."/>
            <person name="Cheng J.F."/>
            <person name="Chertkov O."/>
            <person name="Davenport K."/>
            <person name="Tapia R."/>
            <person name="Han C."/>
            <person name="Goodwin L."/>
            <person name="Pitluck S."/>
            <person name="Liolios K."/>
            <person name="Mavromatis K."/>
            <person name="Ivanova N."/>
            <person name="Mikhailova N."/>
            <person name="Pati A."/>
            <person name="Chen A."/>
            <person name="Palaniappan K."/>
            <person name="Land M."/>
            <person name="Hauser L."/>
            <person name="Chang Y.J."/>
            <person name="Jeffries C.D."/>
            <person name="Detter J.C."/>
            <person name="Brambilla E."/>
            <person name="Kannan K.P."/>
            <person name="Djao O.D."/>
            <person name="Rohde M."/>
            <person name="Pukall R."/>
            <person name="Spring S."/>
            <person name="Goker M."/>
            <person name="Sikorski J."/>
            <person name="Woyke T."/>
            <person name="Bristow J."/>
            <person name="Eisen J.A."/>
            <person name="Markowitz V."/>
            <person name="Hugenholtz P."/>
            <person name="Kyrpides N.C."/>
            <person name="Klenk H.P."/>
        </authorList>
    </citation>
    <scope>NUCLEOTIDE SEQUENCE [LARGE SCALE GENOMIC DNA]</scope>
    <source>
        <strain evidence="7">ATCC 33891 / DSM 2032 / 1pr3</strain>
        <strain evidence="6">DSM 2032</strain>
    </source>
</reference>
<dbReference type="AlphaFoldDB" id="A0A7U3YL03"/>
<dbReference type="Gene3D" id="3.40.50.2300">
    <property type="match status" value="1"/>
</dbReference>
<dbReference type="KEGG" id="dpr:Despr_1152"/>
<dbReference type="InterPro" id="IPR011006">
    <property type="entry name" value="CheY-like_superfamily"/>
</dbReference>
<dbReference type="PANTHER" id="PTHR44591">
    <property type="entry name" value="STRESS RESPONSE REGULATOR PROTEIN 1"/>
    <property type="match status" value="1"/>
</dbReference>
<dbReference type="InterPro" id="IPR050595">
    <property type="entry name" value="Bact_response_regulator"/>
</dbReference>
<keyword evidence="1 3" id="KW-0597">Phosphoprotein</keyword>
<feature type="domain" description="Response regulatory" evidence="4">
    <location>
        <begin position="8"/>
        <end position="122"/>
    </location>
</feature>
<dbReference type="Proteomes" id="UP000006365">
    <property type="component" value="Chromosome"/>
</dbReference>
<dbReference type="EMBL" id="CP002364">
    <property type="protein sequence ID" value="ADW17323.1"/>
    <property type="molecule type" value="Genomic_DNA"/>
</dbReference>
<dbReference type="SUPFAM" id="SSF52172">
    <property type="entry name" value="CheY-like"/>
    <property type="match status" value="1"/>
</dbReference>